<keyword evidence="3" id="KW-1185">Reference proteome</keyword>
<name>A0AA37Q0H0_9BACT</name>
<sequence>MRLARRCTLALALVATTASLLGAQPSVLPIEEAEEAAAWMMVPRLPMHLATETLVSRDGAAALLLTGDAVVAQLTDDGVARETYAAPARQPRVARLVASFLANFRRAAPDRAVRCDLRRVADVQVDAAGHVLLTGHDGTRINVTGAHGRHDRFDPVAARAFAARVRAAAEMRRATGGT</sequence>
<keyword evidence="1" id="KW-0732">Signal</keyword>
<gene>
    <name evidence="2" type="ORF">rosag_08930</name>
</gene>
<dbReference type="RefSeq" id="WP_284348830.1">
    <property type="nucleotide sequence ID" value="NZ_BRXS01000001.1"/>
</dbReference>
<evidence type="ECO:0000256" key="1">
    <source>
        <dbReference type="SAM" id="SignalP"/>
    </source>
</evidence>
<dbReference type="EMBL" id="BRXS01000001">
    <property type="protein sequence ID" value="GLC24380.1"/>
    <property type="molecule type" value="Genomic_DNA"/>
</dbReference>
<dbReference type="Proteomes" id="UP001161325">
    <property type="component" value="Unassembled WGS sequence"/>
</dbReference>
<feature type="chain" id="PRO_5041465403" evidence="1">
    <location>
        <begin position="24"/>
        <end position="178"/>
    </location>
</feature>
<proteinExistence type="predicted"/>
<protein>
    <submittedName>
        <fullName evidence="2">Uncharacterized protein</fullName>
    </submittedName>
</protein>
<organism evidence="2 3">
    <name type="scientific">Roseisolibacter agri</name>
    <dbReference type="NCBI Taxonomy" id="2014610"/>
    <lineage>
        <taxon>Bacteria</taxon>
        <taxon>Pseudomonadati</taxon>
        <taxon>Gemmatimonadota</taxon>
        <taxon>Gemmatimonadia</taxon>
        <taxon>Gemmatimonadales</taxon>
        <taxon>Gemmatimonadaceae</taxon>
        <taxon>Roseisolibacter</taxon>
    </lineage>
</organism>
<reference evidence="2" key="1">
    <citation type="submission" date="2022-08" db="EMBL/GenBank/DDBJ databases">
        <title>Draft genome sequencing of Roseisolibacter agri AW1220.</title>
        <authorList>
            <person name="Tobiishi Y."/>
            <person name="Tonouchi A."/>
        </authorList>
    </citation>
    <scope>NUCLEOTIDE SEQUENCE</scope>
    <source>
        <strain evidence="2">AW1220</strain>
    </source>
</reference>
<dbReference type="AlphaFoldDB" id="A0AA37Q0H0"/>
<accession>A0AA37Q0H0</accession>
<evidence type="ECO:0000313" key="2">
    <source>
        <dbReference type="EMBL" id="GLC24380.1"/>
    </source>
</evidence>
<comment type="caution">
    <text evidence="2">The sequence shown here is derived from an EMBL/GenBank/DDBJ whole genome shotgun (WGS) entry which is preliminary data.</text>
</comment>
<feature type="signal peptide" evidence="1">
    <location>
        <begin position="1"/>
        <end position="23"/>
    </location>
</feature>
<evidence type="ECO:0000313" key="3">
    <source>
        <dbReference type="Proteomes" id="UP001161325"/>
    </source>
</evidence>